<name>A0ABS6XGV5_9BACT</name>
<evidence type="ECO:0000313" key="2">
    <source>
        <dbReference type="Proteomes" id="UP000774935"/>
    </source>
</evidence>
<accession>A0ABS6XGV5</accession>
<reference evidence="1 2" key="1">
    <citation type="submission" date="2021-07" db="EMBL/GenBank/DDBJ databases">
        <authorList>
            <person name="Kim M.K."/>
        </authorList>
    </citation>
    <scope>NUCLEOTIDE SEQUENCE [LARGE SCALE GENOMIC DNA]</scope>
    <source>
        <strain evidence="1 2">HLY7-15</strain>
    </source>
</reference>
<comment type="caution">
    <text evidence="1">The sequence shown here is derived from an EMBL/GenBank/DDBJ whole genome shotgun (WGS) entry which is preliminary data.</text>
</comment>
<organism evidence="1 2">
    <name type="scientific">Pontibacter populi</name>
    <dbReference type="NCBI Taxonomy" id="890055"/>
    <lineage>
        <taxon>Bacteria</taxon>
        <taxon>Pseudomonadati</taxon>
        <taxon>Bacteroidota</taxon>
        <taxon>Cytophagia</taxon>
        <taxon>Cytophagales</taxon>
        <taxon>Hymenobacteraceae</taxon>
        <taxon>Pontibacter</taxon>
    </lineage>
</organism>
<evidence type="ECO:0000313" key="1">
    <source>
        <dbReference type="EMBL" id="MBW3366351.1"/>
    </source>
</evidence>
<dbReference type="RefSeq" id="WP_199110970.1">
    <property type="nucleotide sequence ID" value="NZ_JAHWXQ010000004.1"/>
</dbReference>
<keyword evidence="2" id="KW-1185">Reference proteome</keyword>
<gene>
    <name evidence="1" type="ORF">KYK27_14915</name>
</gene>
<sequence>MTIVSFSIPKLLFNGCNIELAGINETLEAVGLMAEILGIDFSKFHNSRLDITTNIKSSIRASAYVKHLKNPPYFKGCNLKKKGIYYHTAAELKDSARVLSLYDKEDLLRIEARLFSKAELGQSANYLFKRHLKHEALVSELTKESFYVNSVYYLNDLVQSAIPKCKIKAESIGVYEELRSSLDSNLRYTLPDNLLRNVC</sequence>
<protein>
    <submittedName>
        <fullName evidence="1">Uncharacterized protein</fullName>
    </submittedName>
</protein>
<dbReference type="Proteomes" id="UP000774935">
    <property type="component" value="Unassembled WGS sequence"/>
</dbReference>
<proteinExistence type="predicted"/>
<dbReference type="EMBL" id="JAHWXQ010000004">
    <property type="protein sequence ID" value="MBW3366351.1"/>
    <property type="molecule type" value="Genomic_DNA"/>
</dbReference>